<dbReference type="Pfam" id="PF00096">
    <property type="entry name" value="zf-C2H2"/>
    <property type="match status" value="2"/>
</dbReference>
<dbReference type="Pfam" id="PF21549">
    <property type="entry name" value="PRDM2_PR"/>
    <property type="match status" value="1"/>
</dbReference>
<dbReference type="SUPFAM" id="SSF57667">
    <property type="entry name" value="beta-beta-alpha zinc fingers"/>
    <property type="match status" value="4"/>
</dbReference>
<keyword evidence="12" id="KW-1185">Reference proteome</keyword>
<feature type="domain" description="C2H2-type" evidence="10">
    <location>
        <begin position="376"/>
        <end position="404"/>
    </location>
</feature>
<feature type="domain" description="C2H2-type" evidence="10">
    <location>
        <begin position="162"/>
        <end position="189"/>
    </location>
</feature>
<dbReference type="PANTHER" id="PTHR16515">
    <property type="entry name" value="PR DOMAIN ZINC FINGER PROTEIN"/>
    <property type="match status" value="1"/>
</dbReference>
<evidence type="ECO:0000256" key="3">
    <source>
        <dbReference type="ARBA" id="ARBA00022737"/>
    </source>
</evidence>
<dbReference type="GO" id="GO:0008270">
    <property type="term" value="F:zinc ion binding"/>
    <property type="evidence" value="ECO:0007669"/>
    <property type="project" value="UniProtKB-KW"/>
</dbReference>
<sequence length="727" mass="83959">MHTNKSNWMCFVRPAKTKQEQNMIVDQIGDYLYFTTTRAIYQREELLVGYSTFYAHKRGLQVLPAVINHAISPPVARKTFKSLKISQELNKPSEHFRNHLSGKGKMMRTSSTTCKHMTLKRKFSNRFGKNNAQCNLCVNAQNNSKNTYRMKLRANNSIKNIWLCVACDLKFSKRETILIHIKLHEDEFDVEQVTLTDTTCPECNSEFHQTEELIKHVYVHSFTDNRMGLGGTFYNCYQCERRYRNAIHLRSHQAKHKENELKPYKCNMCDKRFLNTVVLTCHVRTHFEGVIYDCPMCRLTFVDLKSLKGHVHSHAVNNIFYCPMCPLQFNTYKLIRKHIRARHHGIEFDCEYCNNSFSSRFNLNVHMLSHSDQRDFLCTMCGKQYKRKDKLKIHMNKVHYSIKKPSKTQLKLEARAEKKAQQIQLKTTKIMLEYESSEFKCDKCLVGFKRRGVYVNHLALRHPEISLDSVPSLNQPVMPKAKMYMCLYCDKIYKTNAKRKSHILKNHPDCELPEKPTDKTVTIDDNQPGQMDSVATVSSQAHSCQWCYKQYVLKHKLIRHQRAHHYHLLPPSLQEPKPSKKLGHKVKKIVQPPQTVNIQFTDTDGFELTATDIQLDNPIEPGSIIAIKRPIKNNSEYMTQAMRDLGLSAADDGLNEEQYYRILDTQGDVAYAQAIDPPVTLLTFDGQTIQQVLSSCVPDELPVVDGRATMTTTATGGNCTTTTDGLQ</sequence>
<dbReference type="GO" id="GO:0008757">
    <property type="term" value="F:S-adenosylmethionine-dependent methyltransferase activity"/>
    <property type="evidence" value="ECO:0007669"/>
    <property type="project" value="UniProtKB-ARBA"/>
</dbReference>
<feature type="domain" description="C2H2-type" evidence="10">
    <location>
        <begin position="320"/>
        <end position="348"/>
    </location>
</feature>
<keyword evidence="4 9" id="KW-0863">Zinc-finger</keyword>
<name>A0AAV0VIV1_9HEMI</name>
<dbReference type="GO" id="GO:0010468">
    <property type="term" value="P:regulation of gene expression"/>
    <property type="evidence" value="ECO:0007669"/>
    <property type="project" value="TreeGrafter"/>
</dbReference>
<dbReference type="PANTHER" id="PTHR16515:SF66">
    <property type="entry name" value="C2H2-TYPE DOMAIN-CONTAINING PROTEIN"/>
    <property type="match status" value="1"/>
</dbReference>
<evidence type="ECO:0000256" key="1">
    <source>
        <dbReference type="ARBA" id="ARBA00004123"/>
    </source>
</evidence>
<protein>
    <recommendedName>
        <fullName evidence="10">C2H2-type domain-containing protein</fullName>
    </recommendedName>
</protein>
<dbReference type="InterPro" id="IPR036236">
    <property type="entry name" value="Znf_C2H2_sf"/>
</dbReference>
<dbReference type="PROSITE" id="PS00028">
    <property type="entry name" value="ZINC_FINGER_C2H2_1"/>
    <property type="match status" value="11"/>
</dbReference>
<dbReference type="InterPro" id="IPR050331">
    <property type="entry name" value="Zinc_finger"/>
</dbReference>
<dbReference type="InterPro" id="IPR013087">
    <property type="entry name" value="Znf_C2H2_type"/>
</dbReference>
<comment type="caution">
    <text evidence="11">The sequence shown here is derived from an EMBL/GenBank/DDBJ whole genome shotgun (WGS) entry which is preliminary data.</text>
</comment>
<feature type="domain" description="C2H2-type" evidence="10">
    <location>
        <begin position="542"/>
        <end position="570"/>
    </location>
</feature>
<keyword evidence="3" id="KW-0677">Repeat</keyword>
<keyword evidence="7" id="KW-0804">Transcription</keyword>
<keyword evidence="2" id="KW-0479">Metal-binding</keyword>
<evidence type="ECO:0000313" key="11">
    <source>
        <dbReference type="EMBL" id="CAI6344214.1"/>
    </source>
</evidence>
<proteinExistence type="predicted"/>
<evidence type="ECO:0000256" key="6">
    <source>
        <dbReference type="ARBA" id="ARBA00023015"/>
    </source>
</evidence>
<dbReference type="PROSITE" id="PS50157">
    <property type="entry name" value="ZINC_FINGER_C2H2_2"/>
    <property type="match status" value="9"/>
</dbReference>
<dbReference type="Proteomes" id="UP001160148">
    <property type="component" value="Unassembled WGS sequence"/>
</dbReference>
<dbReference type="Gene3D" id="3.30.160.60">
    <property type="entry name" value="Classic Zinc Finger"/>
    <property type="match status" value="5"/>
</dbReference>
<keyword evidence="6" id="KW-0805">Transcription regulation</keyword>
<comment type="subcellular location">
    <subcellularLocation>
        <location evidence="1">Nucleus</location>
    </subcellularLocation>
</comment>
<dbReference type="CDD" id="cd10534">
    <property type="entry name" value="PR-SET_PRDM-like"/>
    <property type="match status" value="1"/>
</dbReference>
<evidence type="ECO:0000256" key="9">
    <source>
        <dbReference type="PROSITE-ProRule" id="PRU00042"/>
    </source>
</evidence>
<dbReference type="GO" id="GO:0008276">
    <property type="term" value="F:protein methyltransferase activity"/>
    <property type="evidence" value="ECO:0007669"/>
    <property type="project" value="UniProtKB-ARBA"/>
</dbReference>
<evidence type="ECO:0000256" key="8">
    <source>
        <dbReference type="ARBA" id="ARBA00023242"/>
    </source>
</evidence>
<dbReference type="SMART" id="SM00355">
    <property type="entry name" value="ZnF_C2H2"/>
    <property type="match status" value="11"/>
</dbReference>
<dbReference type="InterPro" id="IPR046341">
    <property type="entry name" value="SET_dom_sf"/>
</dbReference>
<feature type="domain" description="C2H2-type" evidence="10">
    <location>
        <begin position="264"/>
        <end position="286"/>
    </location>
</feature>
<evidence type="ECO:0000256" key="2">
    <source>
        <dbReference type="ARBA" id="ARBA00022723"/>
    </source>
</evidence>
<feature type="domain" description="C2H2-type" evidence="10">
    <location>
        <begin position="234"/>
        <end position="261"/>
    </location>
</feature>
<evidence type="ECO:0000259" key="10">
    <source>
        <dbReference type="PROSITE" id="PS50157"/>
    </source>
</evidence>
<feature type="domain" description="C2H2-type" evidence="10">
    <location>
        <begin position="348"/>
        <end position="375"/>
    </location>
</feature>
<reference evidence="11 12" key="1">
    <citation type="submission" date="2023-01" db="EMBL/GenBank/DDBJ databases">
        <authorList>
            <person name="Whitehead M."/>
        </authorList>
    </citation>
    <scope>NUCLEOTIDE SEQUENCE [LARGE SCALE GENOMIC DNA]</scope>
</reference>
<evidence type="ECO:0000256" key="7">
    <source>
        <dbReference type="ARBA" id="ARBA00023163"/>
    </source>
</evidence>
<keyword evidence="8" id="KW-0539">Nucleus</keyword>
<dbReference type="AlphaFoldDB" id="A0AAV0VIV1"/>
<dbReference type="GO" id="GO:0005634">
    <property type="term" value="C:nucleus"/>
    <property type="evidence" value="ECO:0007669"/>
    <property type="project" value="UniProtKB-SubCell"/>
</dbReference>
<dbReference type="GO" id="GO:0008170">
    <property type="term" value="F:N-methyltransferase activity"/>
    <property type="evidence" value="ECO:0007669"/>
    <property type="project" value="UniProtKB-ARBA"/>
</dbReference>
<evidence type="ECO:0000256" key="4">
    <source>
        <dbReference type="ARBA" id="ARBA00022771"/>
    </source>
</evidence>
<evidence type="ECO:0000256" key="5">
    <source>
        <dbReference type="ARBA" id="ARBA00022833"/>
    </source>
</evidence>
<accession>A0AAV0VIV1</accession>
<dbReference type="EMBL" id="CARXXK010000001">
    <property type="protein sequence ID" value="CAI6344214.1"/>
    <property type="molecule type" value="Genomic_DNA"/>
</dbReference>
<feature type="domain" description="C2H2-type" evidence="10">
    <location>
        <begin position="292"/>
        <end position="319"/>
    </location>
</feature>
<organism evidence="11 12">
    <name type="scientific">Macrosiphum euphorbiae</name>
    <name type="common">potato aphid</name>
    <dbReference type="NCBI Taxonomy" id="13131"/>
    <lineage>
        <taxon>Eukaryota</taxon>
        <taxon>Metazoa</taxon>
        <taxon>Ecdysozoa</taxon>
        <taxon>Arthropoda</taxon>
        <taxon>Hexapoda</taxon>
        <taxon>Insecta</taxon>
        <taxon>Pterygota</taxon>
        <taxon>Neoptera</taxon>
        <taxon>Paraneoptera</taxon>
        <taxon>Hemiptera</taxon>
        <taxon>Sternorrhyncha</taxon>
        <taxon>Aphidomorpha</taxon>
        <taxon>Aphidoidea</taxon>
        <taxon>Aphididae</taxon>
        <taxon>Macrosiphini</taxon>
        <taxon>Macrosiphum</taxon>
    </lineage>
</organism>
<dbReference type="Gene3D" id="2.170.270.10">
    <property type="entry name" value="SET domain"/>
    <property type="match status" value="1"/>
</dbReference>
<evidence type="ECO:0000313" key="12">
    <source>
        <dbReference type="Proteomes" id="UP001160148"/>
    </source>
</evidence>
<gene>
    <name evidence="11" type="ORF">MEUPH1_LOCUS1379</name>
</gene>
<keyword evidence="5" id="KW-0862">Zinc</keyword>
<dbReference type="InterPro" id="IPR001214">
    <property type="entry name" value="SET_dom"/>
</dbReference>
<feature type="domain" description="C2H2-type" evidence="10">
    <location>
        <begin position="198"/>
        <end position="221"/>
    </location>
</feature>